<dbReference type="PROSITE" id="PS51072">
    <property type="entry name" value="MHD"/>
    <property type="match status" value="1"/>
</dbReference>
<organism evidence="3 4">
    <name type="scientific">Rotaria sordida</name>
    <dbReference type="NCBI Taxonomy" id="392033"/>
    <lineage>
        <taxon>Eukaryota</taxon>
        <taxon>Metazoa</taxon>
        <taxon>Spiralia</taxon>
        <taxon>Gnathifera</taxon>
        <taxon>Rotifera</taxon>
        <taxon>Eurotatoria</taxon>
        <taxon>Bdelloidea</taxon>
        <taxon>Philodinida</taxon>
        <taxon>Philodinidae</taxon>
        <taxon>Rotaria</taxon>
    </lineage>
</organism>
<evidence type="ECO:0000313" key="3">
    <source>
        <dbReference type="EMBL" id="CAF3944999.1"/>
    </source>
</evidence>
<evidence type="ECO:0000313" key="4">
    <source>
        <dbReference type="Proteomes" id="UP000663836"/>
    </source>
</evidence>
<reference evidence="3" key="1">
    <citation type="submission" date="2021-02" db="EMBL/GenBank/DDBJ databases">
        <authorList>
            <person name="Nowell W R."/>
        </authorList>
    </citation>
    <scope>NUCLEOTIDE SEQUENCE</scope>
</reference>
<dbReference type="PANTHER" id="PTHR10529">
    <property type="entry name" value="AP COMPLEX SUBUNIT MU"/>
    <property type="match status" value="1"/>
</dbReference>
<dbReference type="InterPro" id="IPR036168">
    <property type="entry name" value="AP2_Mu_C_sf"/>
</dbReference>
<dbReference type="Proteomes" id="UP000663836">
    <property type="component" value="Unassembled WGS sequence"/>
</dbReference>
<accession>A0A819KFB9</accession>
<name>A0A819KFB9_9BILA</name>
<dbReference type="InterPro" id="IPR050431">
    <property type="entry name" value="Adaptor_comp_med_subunit"/>
</dbReference>
<feature type="domain" description="MHD" evidence="2">
    <location>
        <begin position="1"/>
        <end position="113"/>
    </location>
</feature>
<gene>
    <name evidence="3" type="ORF">JBS370_LOCUS23213</name>
</gene>
<proteinExistence type="predicted"/>
<sequence>MIHRNDGLVPLMAASVGIAKYEQAFRSIVWRIDQLPKRDQGAYKTHLFDCKMSIPSYDPIPEKYEPISDVEYSMSQAFISHCQIRSVAVPTSEETPEKWIRPKSQFTYTIDIEYAFKEEEKKDFAPIEIDMKEQPIIPSETENNSHSDDSD</sequence>
<dbReference type="InterPro" id="IPR028565">
    <property type="entry name" value="MHD"/>
</dbReference>
<dbReference type="AlphaFoldDB" id="A0A819KFB9"/>
<evidence type="ECO:0000256" key="1">
    <source>
        <dbReference type="SAM" id="MobiDB-lite"/>
    </source>
</evidence>
<dbReference type="Pfam" id="PF00928">
    <property type="entry name" value="Adap_comp_sub"/>
    <property type="match status" value="1"/>
</dbReference>
<dbReference type="SUPFAM" id="SSF49447">
    <property type="entry name" value="Second domain of Mu2 adaptin subunit (ap50) of ap2 adaptor"/>
    <property type="match status" value="1"/>
</dbReference>
<comment type="caution">
    <text evidence="3">The sequence shown here is derived from an EMBL/GenBank/DDBJ whole genome shotgun (WGS) entry which is preliminary data.</text>
</comment>
<feature type="region of interest" description="Disordered" evidence="1">
    <location>
        <begin position="128"/>
        <end position="151"/>
    </location>
</feature>
<protein>
    <recommendedName>
        <fullName evidence="2">MHD domain-containing protein</fullName>
    </recommendedName>
</protein>
<evidence type="ECO:0000259" key="2">
    <source>
        <dbReference type="PROSITE" id="PS51072"/>
    </source>
</evidence>
<dbReference type="EMBL" id="CAJOBD010003387">
    <property type="protein sequence ID" value="CAF3944999.1"/>
    <property type="molecule type" value="Genomic_DNA"/>
</dbReference>